<gene>
    <name evidence="5" type="ORF">SAMN05444145_105157</name>
</gene>
<comment type="similarity">
    <text evidence="1">Belongs to the carbohydrate kinase PfkB family.</text>
</comment>
<accession>A0A1H4D5H8</accession>
<dbReference type="SUPFAM" id="SSF53613">
    <property type="entry name" value="Ribokinase-like"/>
    <property type="match status" value="1"/>
</dbReference>
<evidence type="ECO:0000313" key="5">
    <source>
        <dbReference type="EMBL" id="SEA68025.1"/>
    </source>
</evidence>
<dbReference type="EMBL" id="FNRI01000005">
    <property type="protein sequence ID" value="SEA68025.1"/>
    <property type="molecule type" value="Genomic_DNA"/>
</dbReference>
<dbReference type="CDD" id="cd01166">
    <property type="entry name" value="KdgK"/>
    <property type="match status" value="1"/>
</dbReference>
<dbReference type="OrthoDB" id="9813569at2"/>
<dbReference type="InterPro" id="IPR052700">
    <property type="entry name" value="Carb_kinase_PfkB-like"/>
</dbReference>
<dbReference type="InterPro" id="IPR029056">
    <property type="entry name" value="Ribokinase-like"/>
</dbReference>
<dbReference type="Gene3D" id="3.40.1190.20">
    <property type="match status" value="1"/>
</dbReference>
<dbReference type="GO" id="GO:0016301">
    <property type="term" value="F:kinase activity"/>
    <property type="evidence" value="ECO:0007669"/>
    <property type="project" value="UniProtKB-KW"/>
</dbReference>
<sequence>MNNQKIVTFGEIMLRLTPPDYLRFNQTNLFRASYGGSEANVAVSLANFGLRSEFITRLPENRVADACLDDLHRYGVGTRGILRGGKRLGLYYMEEAAAMRTSHVVYDRADSAFDTLQPGMIDWRTLFNDASWFHWSGISAAVSADTAAVCAEAIAVAREMGLTVSCDINYRKNLWKYGKEPQEVLPPLMEQCDIFFGTDDEYEKVLGMHLPRFEAHNASYQPDTAGYERASAEVAARFPRCRGIVFGLRSVLSANHHLISGTLYTGGRLLSTRVYDIDNVVDCVGVGDAFVGGLIYGMAEHAGDMQFALDFGTAACALKNTVPGDYNQFTAEEVAQLARGSVSGRIAR</sequence>
<evidence type="ECO:0000313" key="6">
    <source>
        <dbReference type="Proteomes" id="UP000183253"/>
    </source>
</evidence>
<dbReference type="Pfam" id="PF00294">
    <property type="entry name" value="PfkB"/>
    <property type="match status" value="2"/>
</dbReference>
<feature type="domain" description="Carbohydrate kinase PfkB" evidence="4">
    <location>
        <begin position="4"/>
        <end position="210"/>
    </location>
</feature>
<evidence type="ECO:0000259" key="4">
    <source>
        <dbReference type="Pfam" id="PF00294"/>
    </source>
</evidence>
<dbReference type="STRING" id="1033731.SAMN05444145_105157"/>
<organism evidence="5 6">
    <name type="scientific">Alistipes timonensis JC136</name>
    <dbReference type="NCBI Taxonomy" id="1033731"/>
    <lineage>
        <taxon>Bacteria</taxon>
        <taxon>Pseudomonadati</taxon>
        <taxon>Bacteroidota</taxon>
        <taxon>Bacteroidia</taxon>
        <taxon>Bacteroidales</taxon>
        <taxon>Rikenellaceae</taxon>
        <taxon>Alistipes</taxon>
    </lineage>
</organism>
<dbReference type="InterPro" id="IPR011611">
    <property type="entry name" value="PfkB_dom"/>
</dbReference>
<name>A0A1H4D5H8_9BACT</name>
<reference evidence="5 6" key="1">
    <citation type="submission" date="2016-10" db="EMBL/GenBank/DDBJ databases">
        <authorList>
            <person name="de Groot N.N."/>
        </authorList>
    </citation>
    <scope>NUCLEOTIDE SEQUENCE [LARGE SCALE GENOMIC DNA]</scope>
    <source>
        <strain evidence="5 6">DSM 25383</strain>
    </source>
</reference>
<dbReference type="RefSeq" id="WP_010260526.1">
    <property type="nucleotide sequence ID" value="NZ_CAEG01000005.1"/>
</dbReference>
<dbReference type="AlphaFoldDB" id="A0A1H4D5H8"/>
<dbReference type="PANTHER" id="PTHR43320">
    <property type="entry name" value="SUGAR KINASE"/>
    <property type="match status" value="1"/>
</dbReference>
<dbReference type="Proteomes" id="UP000183253">
    <property type="component" value="Unassembled WGS sequence"/>
</dbReference>
<evidence type="ECO:0000256" key="2">
    <source>
        <dbReference type="ARBA" id="ARBA00022679"/>
    </source>
</evidence>
<dbReference type="PANTHER" id="PTHR43320:SF2">
    <property type="entry name" value="2-DEHYDRO-3-DEOXYGLUCONOKINASE_2-DEHYDRO-3-DEOXYGALACTONOKINASE"/>
    <property type="match status" value="1"/>
</dbReference>
<evidence type="ECO:0000256" key="3">
    <source>
        <dbReference type="ARBA" id="ARBA00022777"/>
    </source>
</evidence>
<proteinExistence type="inferred from homology"/>
<feature type="domain" description="Carbohydrate kinase PfkB" evidence="4">
    <location>
        <begin position="278"/>
        <end position="327"/>
    </location>
</feature>
<keyword evidence="6" id="KW-1185">Reference proteome</keyword>
<keyword evidence="2" id="KW-0808">Transferase</keyword>
<keyword evidence="3 5" id="KW-0418">Kinase</keyword>
<protein>
    <submittedName>
        <fullName evidence="5">2-dehydro-3-deoxygluconokinase</fullName>
    </submittedName>
</protein>
<evidence type="ECO:0000256" key="1">
    <source>
        <dbReference type="ARBA" id="ARBA00010688"/>
    </source>
</evidence>